<feature type="coiled-coil region" evidence="1">
    <location>
        <begin position="53"/>
        <end position="80"/>
    </location>
</feature>
<accession>A0A443IZK8</accession>
<dbReference type="Proteomes" id="UP000273811">
    <property type="component" value="Unassembled WGS sequence"/>
</dbReference>
<gene>
    <name evidence="2" type="ORF">D4N35_004235</name>
</gene>
<keyword evidence="3" id="KW-1185">Reference proteome</keyword>
<evidence type="ECO:0008006" key="4">
    <source>
        <dbReference type="Google" id="ProtNLM"/>
    </source>
</evidence>
<dbReference type="SUPFAM" id="SSF57997">
    <property type="entry name" value="Tropomyosin"/>
    <property type="match status" value="1"/>
</dbReference>
<comment type="caution">
    <text evidence="2">The sequence shown here is derived from an EMBL/GenBank/DDBJ whole genome shotgun (WGS) entry which is preliminary data.</text>
</comment>
<sequence>MMNEELIKALRTVIKEEIEPIKEQIGSFEHHLDSMDRQMAGLGQRFDEVDRRMDDFGRRLDNMDRRMDAFEQRFDNIDERMGVIEKEVKDLKTGQEQLHKSIIQHLGDYTDRITQHVDDQNAALNKRVFVLETEIQRLIRQG</sequence>
<evidence type="ECO:0000256" key="1">
    <source>
        <dbReference type="SAM" id="Coils"/>
    </source>
</evidence>
<dbReference type="Gene3D" id="1.20.5.340">
    <property type="match status" value="1"/>
</dbReference>
<dbReference type="RefSeq" id="WP_120070489.1">
    <property type="nucleotide sequence ID" value="NZ_CP126113.1"/>
</dbReference>
<reference evidence="2" key="1">
    <citation type="submission" date="2018-12" db="EMBL/GenBank/DDBJ databases">
        <authorList>
            <person name="Sun L."/>
            <person name="Chen Z."/>
        </authorList>
    </citation>
    <scope>NUCLEOTIDE SEQUENCE [LARGE SCALE GENOMIC DNA]</scope>
    <source>
        <strain evidence="2">DSM 16012</strain>
    </source>
</reference>
<organism evidence="2 3">
    <name type="scientific">Siminovitchia fortis</name>
    <dbReference type="NCBI Taxonomy" id="254758"/>
    <lineage>
        <taxon>Bacteria</taxon>
        <taxon>Bacillati</taxon>
        <taxon>Bacillota</taxon>
        <taxon>Bacilli</taxon>
        <taxon>Bacillales</taxon>
        <taxon>Bacillaceae</taxon>
        <taxon>Siminovitchia</taxon>
    </lineage>
</organism>
<proteinExistence type="predicted"/>
<name>A0A443IZK8_9BACI</name>
<dbReference type="EMBL" id="QYTU02000005">
    <property type="protein sequence ID" value="RWR13631.1"/>
    <property type="molecule type" value="Genomic_DNA"/>
</dbReference>
<dbReference type="AlphaFoldDB" id="A0A443IZK8"/>
<evidence type="ECO:0000313" key="3">
    <source>
        <dbReference type="Proteomes" id="UP000273811"/>
    </source>
</evidence>
<protein>
    <recommendedName>
        <fullName evidence="4">t-SNARE coiled-coil homology domain-containing protein</fullName>
    </recommendedName>
</protein>
<keyword evidence="1" id="KW-0175">Coiled coil</keyword>
<evidence type="ECO:0000313" key="2">
    <source>
        <dbReference type="EMBL" id="RWR13631.1"/>
    </source>
</evidence>
<dbReference type="OrthoDB" id="2680327at2"/>